<gene>
    <name evidence="7" type="ORF">ASPBRDRAFT_60682</name>
</gene>
<keyword evidence="2" id="KW-0808">Transferase</keyword>
<dbReference type="SMART" id="SM00220">
    <property type="entry name" value="S_TKc"/>
    <property type="match status" value="1"/>
</dbReference>
<feature type="domain" description="Protein kinase" evidence="6">
    <location>
        <begin position="1"/>
        <end position="256"/>
    </location>
</feature>
<accession>A0A1L9UZB8</accession>
<keyword evidence="1" id="KW-0723">Serine/threonine-protein kinase</keyword>
<dbReference type="InterPro" id="IPR051175">
    <property type="entry name" value="CLK_kinases"/>
</dbReference>
<evidence type="ECO:0000256" key="1">
    <source>
        <dbReference type="ARBA" id="ARBA00022527"/>
    </source>
</evidence>
<dbReference type="Gene3D" id="1.10.510.10">
    <property type="entry name" value="Transferase(Phosphotransferase) domain 1"/>
    <property type="match status" value="1"/>
</dbReference>
<protein>
    <recommendedName>
        <fullName evidence="6">Protein kinase domain-containing protein</fullName>
    </recommendedName>
</protein>
<evidence type="ECO:0000313" key="8">
    <source>
        <dbReference type="Proteomes" id="UP000184499"/>
    </source>
</evidence>
<keyword evidence="4" id="KW-0418">Kinase</keyword>
<keyword evidence="3" id="KW-0547">Nucleotide-binding</keyword>
<dbReference type="VEuPathDB" id="FungiDB:ASPBRDRAFT_60682"/>
<dbReference type="GO" id="GO:0005524">
    <property type="term" value="F:ATP binding"/>
    <property type="evidence" value="ECO:0007669"/>
    <property type="project" value="UniProtKB-KW"/>
</dbReference>
<dbReference type="PANTHER" id="PTHR45646">
    <property type="entry name" value="SERINE/THREONINE-PROTEIN KINASE DOA-RELATED"/>
    <property type="match status" value="1"/>
</dbReference>
<evidence type="ECO:0000256" key="5">
    <source>
        <dbReference type="ARBA" id="ARBA00022840"/>
    </source>
</evidence>
<sequence>MSRVLSIISSITEVAIEGFLTLLRGPKIPNHILKRNTRQLHLAFDYAHSMKIIHTDNIMVKIRDSTIIDTHPQDPHHSLGECNFDEPSDLPEVEVVLGDRGMASLESHHLSEMIQLTLLRAPEVLLQAPWGKEVDIWNLGALLPELLDTVRMFSGRSGTSGGNYLVKHHVEEIDALFGPFPSSLLKKGRPEIVHQIFDEDFRIKDPTDRPPERLETWIECLEGDEKEKFLSLLRSMMAIDPRQRLTPQALQHEPWLVM</sequence>
<dbReference type="Pfam" id="PF00069">
    <property type="entry name" value="Pkinase"/>
    <property type="match status" value="1"/>
</dbReference>
<dbReference type="GO" id="GO:0005634">
    <property type="term" value="C:nucleus"/>
    <property type="evidence" value="ECO:0007669"/>
    <property type="project" value="TreeGrafter"/>
</dbReference>
<name>A0A1L9UZB8_ASPBC</name>
<evidence type="ECO:0000313" key="7">
    <source>
        <dbReference type="EMBL" id="OJJ77018.1"/>
    </source>
</evidence>
<evidence type="ECO:0000259" key="6">
    <source>
        <dbReference type="PROSITE" id="PS50011"/>
    </source>
</evidence>
<dbReference type="AlphaFoldDB" id="A0A1L9UZB8"/>
<dbReference type="SUPFAM" id="SSF56112">
    <property type="entry name" value="Protein kinase-like (PK-like)"/>
    <property type="match status" value="1"/>
</dbReference>
<dbReference type="STRING" id="767769.A0A1L9UZB8"/>
<dbReference type="OrthoDB" id="5979581at2759"/>
<dbReference type="InterPro" id="IPR011009">
    <property type="entry name" value="Kinase-like_dom_sf"/>
</dbReference>
<proteinExistence type="predicted"/>
<keyword evidence="8" id="KW-1185">Reference proteome</keyword>
<dbReference type="PROSITE" id="PS50011">
    <property type="entry name" value="PROTEIN_KINASE_DOM"/>
    <property type="match status" value="1"/>
</dbReference>
<dbReference type="PANTHER" id="PTHR45646:SF11">
    <property type="entry name" value="SERINE_THREONINE-PROTEIN KINASE DOA"/>
    <property type="match status" value="1"/>
</dbReference>
<organism evidence="7 8">
    <name type="scientific">Aspergillus brasiliensis (strain CBS 101740 / IMI 381727 / IBT 21946)</name>
    <dbReference type="NCBI Taxonomy" id="767769"/>
    <lineage>
        <taxon>Eukaryota</taxon>
        <taxon>Fungi</taxon>
        <taxon>Dikarya</taxon>
        <taxon>Ascomycota</taxon>
        <taxon>Pezizomycotina</taxon>
        <taxon>Eurotiomycetes</taxon>
        <taxon>Eurotiomycetidae</taxon>
        <taxon>Eurotiales</taxon>
        <taxon>Aspergillaceae</taxon>
        <taxon>Aspergillus</taxon>
        <taxon>Aspergillus subgen. Circumdati</taxon>
    </lineage>
</organism>
<dbReference type="Proteomes" id="UP000184499">
    <property type="component" value="Unassembled WGS sequence"/>
</dbReference>
<dbReference type="GeneID" id="93580747"/>
<dbReference type="GO" id="GO:0004674">
    <property type="term" value="F:protein serine/threonine kinase activity"/>
    <property type="evidence" value="ECO:0007669"/>
    <property type="project" value="UniProtKB-KW"/>
</dbReference>
<keyword evidence="5" id="KW-0067">ATP-binding</keyword>
<evidence type="ECO:0000256" key="2">
    <source>
        <dbReference type="ARBA" id="ARBA00022679"/>
    </source>
</evidence>
<evidence type="ECO:0000256" key="4">
    <source>
        <dbReference type="ARBA" id="ARBA00022777"/>
    </source>
</evidence>
<dbReference type="GO" id="GO:0043484">
    <property type="term" value="P:regulation of RNA splicing"/>
    <property type="evidence" value="ECO:0007669"/>
    <property type="project" value="TreeGrafter"/>
</dbReference>
<dbReference type="InterPro" id="IPR000719">
    <property type="entry name" value="Prot_kinase_dom"/>
</dbReference>
<dbReference type="RefSeq" id="XP_067484265.1">
    <property type="nucleotide sequence ID" value="XM_067628259.1"/>
</dbReference>
<dbReference type="EMBL" id="KV878679">
    <property type="protein sequence ID" value="OJJ77018.1"/>
    <property type="molecule type" value="Genomic_DNA"/>
</dbReference>
<reference evidence="8" key="1">
    <citation type="journal article" date="2017" name="Genome Biol.">
        <title>Comparative genomics reveals high biological diversity and specific adaptations in the industrially and medically important fungal genus Aspergillus.</title>
        <authorList>
            <person name="de Vries R.P."/>
            <person name="Riley R."/>
            <person name="Wiebenga A."/>
            <person name="Aguilar-Osorio G."/>
            <person name="Amillis S."/>
            <person name="Uchima C.A."/>
            <person name="Anderluh G."/>
            <person name="Asadollahi M."/>
            <person name="Askin M."/>
            <person name="Barry K."/>
            <person name="Battaglia E."/>
            <person name="Bayram O."/>
            <person name="Benocci T."/>
            <person name="Braus-Stromeyer S.A."/>
            <person name="Caldana C."/>
            <person name="Canovas D."/>
            <person name="Cerqueira G.C."/>
            <person name="Chen F."/>
            <person name="Chen W."/>
            <person name="Choi C."/>
            <person name="Clum A."/>
            <person name="Dos Santos R.A."/>
            <person name="Damasio A.R."/>
            <person name="Diallinas G."/>
            <person name="Emri T."/>
            <person name="Fekete E."/>
            <person name="Flipphi M."/>
            <person name="Freyberg S."/>
            <person name="Gallo A."/>
            <person name="Gournas C."/>
            <person name="Habgood R."/>
            <person name="Hainaut M."/>
            <person name="Harispe M.L."/>
            <person name="Henrissat B."/>
            <person name="Hilden K.S."/>
            <person name="Hope R."/>
            <person name="Hossain A."/>
            <person name="Karabika E."/>
            <person name="Karaffa L."/>
            <person name="Karanyi Z."/>
            <person name="Krasevec N."/>
            <person name="Kuo A."/>
            <person name="Kusch H."/>
            <person name="LaButti K."/>
            <person name="Lagendijk E.L."/>
            <person name="Lapidus A."/>
            <person name="Levasseur A."/>
            <person name="Lindquist E."/>
            <person name="Lipzen A."/>
            <person name="Logrieco A.F."/>
            <person name="MacCabe A."/>
            <person name="Maekelae M.R."/>
            <person name="Malavazi I."/>
            <person name="Melin P."/>
            <person name="Meyer V."/>
            <person name="Mielnichuk N."/>
            <person name="Miskei M."/>
            <person name="Molnar A.P."/>
            <person name="Mule G."/>
            <person name="Ngan C.Y."/>
            <person name="Orejas M."/>
            <person name="Orosz E."/>
            <person name="Ouedraogo J.P."/>
            <person name="Overkamp K.M."/>
            <person name="Park H.-S."/>
            <person name="Perrone G."/>
            <person name="Piumi F."/>
            <person name="Punt P.J."/>
            <person name="Ram A.F."/>
            <person name="Ramon A."/>
            <person name="Rauscher S."/>
            <person name="Record E."/>
            <person name="Riano-Pachon D.M."/>
            <person name="Robert V."/>
            <person name="Roehrig J."/>
            <person name="Ruller R."/>
            <person name="Salamov A."/>
            <person name="Salih N.S."/>
            <person name="Samson R.A."/>
            <person name="Sandor E."/>
            <person name="Sanguinetti M."/>
            <person name="Schuetze T."/>
            <person name="Sepcic K."/>
            <person name="Shelest E."/>
            <person name="Sherlock G."/>
            <person name="Sophianopoulou V."/>
            <person name="Squina F.M."/>
            <person name="Sun H."/>
            <person name="Susca A."/>
            <person name="Todd R.B."/>
            <person name="Tsang A."/>
            <person name="Unkles S.E."/>
            <person name="van de Wiele N."/>
            <person name="van Rossen-Uffink D."/>
            <person name="Oliveira J.V."/>
            <person name="Vesth T.C."/>
            <person name="Visser J."/>
            <person name="Yu J.-H."/>
            <person name="Zhou M."/>
            <person name="Andersen M.R."/>
            <person name="Archer D.B."/>
            <person name="Baker S.E."/>
            <person name="Benoit I."/>
            <person name="Brakhage A.A."/>
            <person name="Braus G.H."/>
            <person name="Fischer R."/>
            <person name="Frisvad J.C."/>
            <person name="Goldman G.H."/>
            <person name="Houbraken J."/>
            <person name="Oakley B."/>
            <person name="Pocsi I."/>
            <person name="Scazzocchio C."/>
            <person name="Seiboth B."/>
            <person name="vanKuyk P.A."/>
            <person name="Wortman J."/>
            <person name="Dyer P.S."/>
            <person name="Grigoriev I.V."/>
        </authorList>
    </citation>
    <scope>NUCLEOTIDE SEQUENCE [LARGE SCALE GENOMIC DNA]</scope>
    <source>
        <strain evidence="8">CBS 101740 / IMI 381727 / IBT 21946</strain>
    </source>
</reference>
<evidence type="ECO:0000256" key="3">
    <source>
        <dbReference type="ARBA" id="ARBA00022741"/>
    </source>
</evidence>